<reference evidence="14 15" key="1">
    <citation type="submission" date="2024-03" db="EMBL/GenBank/DDBJ databases">
        <title>Complete genome sequence of the green alga Chloropicon roscoffensis RCC1871.</title>
        <authorList>
            <person name="Lemieux C."/>
            <person name="Pombert J.-F."/>
            <person name="Otis C."/>
            <person name="Turmel M."/>
        </authorList>
    </citation>
    <scope>NUCLEOTIDE SEQUENCE [LARGE SCALE GENOMIC DNA]</scope>
    <source>
        <strain evidence="14 15">RCC1871</strain>
    </source>
</reference>
<dbReference type="Gene3D" id="2.10.109.10">
    <property type="entry name" value="Umud Fragment, subunit A"/>
    <property type="match status" value="1"/>
</dbReference>
<dbReference type="InterPro" id="IPR019757">
    <property type="entry name" value="Pept_S26A_signal_pept_1_Lys-AS"/>
</dbReference>
<dbReference type="InterPro" id="IPR036286">
    <property type="entry name" value="LexA/Signal_pep-like_sf"/>
</dbReference>
<dbReference type="PRINTS" id="PR00727">
    <property type="entry name" value="LEADERPTASE"/>
</dbReference>
<evidence type="ECO:0000313" key="15">
    <source>
        <dbReference type="Proteomes" id="UP001472866"/>
    </source>
</evidence>
<keyword evidence="15" id="KW-1185">Reference proteome</keyword>
<dbReference type="PROSITE" id="PS00760">
    <property type="entry name" value="SPASE_I_2"/>
    <property type="match status" value="1"/>
</dbReference>
<dbReference type="InterPro" id="IPR037730">
    <property type="entry name" value="IMP2"/>
</dbReference>
<keyword evidence="9" id="KW-0496">Mitochondrion</keyword>
<evidence type="ECO:0000256" key="12">
    <source>
        <dbReference type="SAM" id="SignalP"/>
    </source>
</evidence>
<feature type="active site" evidence="11">
    <location>
        <position position="90"/>
    </location>
</feature>
<keyword evidence="8" id="KW-1133">Transmembrane helix</keyword>
<evidence type="ECO:0000256" key="1">
    <source>
        <dbReference type="ARBA" id="ARBA00004434"/>
    </source>
</evidence>
<dbReference type="GO" id="GO:0042720">
    <property type="term" value="C:mitochondrial inner membrane peptidase complex"/>
    <property type="evidence" value="ECO:0007669"/>
    <property type="project" value="InterPro"/>
</dbReference>
<dbReference type="PANTHER" id="PTHR46041">
    <property type="entry name" value="MITOCHONDRIAL INNER MEMBRANE PROTEASE SUBUNIT 2"/>
    <property type="match status" value="1"/>
</dbReference>
<keyword evidence="5" id="KW-0812">Transmembrane</keyword>
<dbReference type="GO" id="GO:0006465">
    <property type="term" value="P:signal peptide processing"/>
    <property type="evidence" value="ECO:0007669"/>
    <property type="project" value="InterPro"/>
</dbReference>
<evidence type="ECO:0000256" key="9">
    <source>
        <dbReference type="ARBA" id="ARBA00023128"/>
    </source>
</evidence>
<sequence>MTWIGRVARASAWALPAVAFTDYVGTVEPVRDESMAPSLRAECSEYVWVDKFWCNRKWVAAAPGGQLDRSLRGQIVYAKSPLVADEYVMKRVVGLPGDWVSVPRPGSSSSTELEDGDWETKSKRVHVGQGQLWVESDNRDHAASSDAEFVSGLIPFGLVQGQVTRVIWPPGRMDRVRDKVDLMRSFPMGPEPDSSA</sequence>
<keyword evidence="6" id="KW-0999">Mitochondrion inner membrane</keyword>
<feature type="signal peptide" evidence="12">
    <location>
        <begin position="1"/>
        <end position="19"/>
    </location>
</feature>
<feature type="active site" evidence="11">
    <location>
        <position position="34"/>
    </location>
</feature>
<dbReference type="Proteomes" id="UP001472866">
    <property type="component" value="Chromosome 11"/>
</dbReference>
<proteinExistence type="inferred from homology"/>
<keyword evidence="12" id="KW-0732">Signal</keyword>
<dbReference type="PANTHER" id="PTHR46041:SF2">
    <property type="entry name" value="MITOCHONDRIAL INNER MEMBRANE PROTEASE SUBUNIT 2"/>
    <property type="match status" value="1"/>
</dbReference>
<name>A0AAX4PGC1_9CHLO</name>
<evidence type="ECO:0000256" key="4">
    <source>
        <dbReference type="ARBA" id="ARBA00022670"/>
    </source>
</evidence>
<dbReference type="Pfam" id="PF10502">
    <property type="entry name" value="Peptidase_S26"/>
    <property type="match status" value="1"/>
</dbReference>
<comment type="similarity">
    <text evidence="2">Belongs to the peptidase S26 family. IMP2 subfamily.</text>
</comment>
<evidence type="ECO:0000259" key="13">
    <source>
        <dbReference type="Pfam" id="PF10502"/>
    </source>
</evidence>
<dbReference type="InterPro" id="IPR000223">
    <property type="entry name" value="Pept_S26A_signal_pept_1"/>
</dbReference>
<keyword evidence="10" id="KW-0472">Membrane</keyword>
<evidence type="ECO:0000256" key="7">
    <source>
        <dbReference type="ARBA" id="ARBA00022801"/>
    </source>
</evidence>
<organism evidence="14 15">
    <name type="scientific">Chloropicon roscoffensis</name>
    <dbReference type="NCBI Taxonomy" id="1461544"/>
    <lineage>
        <taxon>Eukaryota</taxon>
        <taxon>Viridiplantae</taxon>
        <taxon>Chlorophyta</taxon>
        <taxon>Chloropicophyceae</taxon>
        <taxon>Chloropicales</taxon>
        <taxon>Chloropicaceae</taxon>
        <taxon>Chloropicon</taxon>
    </lineage>
</organism>
<feature type="chain" id="PRO_5043354525" description="Mitochondrial inner membrane protease subunit 2" evidence="12">
    <location>
        <begin position="20"/>
        <end position="196"/>
    </location>
</feature>
<keyword evidence="4" id="KW-0645">Protease</keyword>
<evidence type="ECO:0000256" key="11">
    <source>
        <dbReference type="PIRSR" id="PIRSR600223-1"/>
    </source>
</evidence>
<feature type="domain" description="Peptidase S26" evidence="13">
    <location>
        <begin position="23"/>
        <end position="102"/>
    </location>
</feature>
<evidence type="ECO:0000256" key="3">
    <source>
        <dbReference type="ARBA" id="ARBA00013650"/>
    </source>
</evidence>
<evidence type="ECO:0000256" key="10">
    <source>
        <dbReference type="ARBA" id="ARBA00023136"/>
    </source>
</evidence>
<evidence type="ECO:0000313" key="14">
    <source>
        <dbReference type="EMBL" id="WZN65055.1"/>
    </source>
</evidence>
<dbReference type="SUPFAM" id="SSF51306">
    <property type="entry name" value="LexA/Signal peptidase"/>
    <property type="match status" value="1"/>
</dbReference>
<protein>
    <recommendedName>
        <fullName evidence="3">Mitochondrial inner membrane protease subunit 2</fullName>
    </recommendedName>
</protein>
<evidence type="ECO:0000256" key="2">
    <source>
        <dbReference type="ARBA" id="ARBA00007066"/>
    </source>
</evidence>
<evidence type="ECO:0000256" key="5">
    <source>
        <dbReference type="ARBA" id="ARBA00022692"/>
    </source>
</evidence>
<accession>A0AAX4PGC1</accession>
<dbReference type="AlphaFoldDB" id="A0AAX4PGC1"/>
<keyword evidence="7" id="KW-0378">Hydrolase</keyword>
<dbReference type="GO" id="GO:0006627">
    <property type="term" value="P:protein processing involved in protein targeting to mitochondrion"/>
    <property type="evidence" value="ECO:0007669"/>
    <property type="project" value="InterPro"/>
</dbReference>
<dbReference type="InterPro" id="IPR019533">
    <property type="entry name" value="Peptidase_S26"/>
</dbReference>
<comment type="subcellular location">
    <subcellularLocation>
        <location evidence="1">Mitochondrion inner membrane</location>
        <topology evidence="1">Single-pass membrane protein</topology>
    </subcellularLocation>
</comment>
<dbReference type="GO" id="GO:0004252">
    <property type="term" value="F:serine-type endopeptidase activity"/>
    <property type="evidence" value="ECO:0007669"/>
    <property type="project" value="InterPro"/>
</dbReference>
<evidence type="ECO:0000256" key="8">
    <source>
        <dbReference type="ARBA" id="ARBA00022989"/>
    </source>
</evidence>
<evidence type="ECO:0000256" key="6">
    <source>
        <dbReference type="ARBA" id="ARBA00022792"/>
    </source>
</evidence>
<gene>
    <name evidence="14" type="ORF">HKI87_11g66120</name>
</gene>
<dbReference type="EMBL" id="CP151511">
    <property type="protein sequence ID" value="WZN65055.1"/>
    <property type="molecule type" value="Genomic_DNA"/>
</dbReference>